<dbReference type="Pfam" id="PF00160">
    <property type="entry name" value="Pro_isomerase"/>
    <property type="match status" value="1"/>
</dbReference>
<sequence length="580" mass="63486">MLRPLRLIPSGVQGYHREIIAACNDAFAYSSTMSLHIFRLKDNSLQKVIAAHERPITSICWCPEDSRLLASCSLGMRLTIWDIDNEEERVALKVGEVPVIMDWASSGDKIALATTAGSIMLWDYKANKANKLFSVPEKSAKVLRWHPRNAQKLLCGTDDGSVTVYNTQQQKKVLIVGKSKTSKDAVTDAQWDPLSDDYLLISFADGSLTLFDASKLTEVHSFDKQAQAIRSIAWAKAQPGNFVSATDRVGILKLWNVSQRAPMGQIKVGTSGVLCVKAVPSEPNWFILSFKNSAVGVCDIASRTMRFMTSPGHSETIFDVAFHPKANRYGSSALCSSYFPYRYESNMLTAPDKKVLQLPMPPEVLPGDQIHLIKNSEDNWVFKNIVRPGPPQKKSAEDVEKDLNGPDVVKVRLDTTKGQIVLKLVPSWSPNGVRRMLELVDDGFFKDLAIYRGVPNFLIQFGIANPNRKKAYTMIPDDALAGVPYLEGTVGFAAAGPNTRTQQLCLFLGAQPGLGQNSVETPIGRASAESLPVLRALKLLGDIPQCGGSGPDPTKLADLGNDYIAKSFPGCDFITGAARI</sequence>
<dbReference type="SMART" id="SM00320">
    <property type="entry name" value="WD40"/>
    <property type="match status" value="5"/>
</dbReference>
<reference evidence="5" key="1">
    <citation type="submission" date="2023-08" db="EMBL/GenBank/DDBJ databases">
        <authorList>
            <person name="Chen Y."/>
            <person name="Shah S."/>
            <person name="Dougan E. K."/>
            <person name="Thang M."/>
            <person name="Chan C."/>
        </authorList>
    </citation>
    <scope>NUCLEOTIDE SEQUENCE</scope>
</reference>
<dbReference type="InterPro" id="IPR015943">
    <property type="entry name" value="WD40/YVTN_repeat-like_dom_sf"/>
</dbReference>
<name>A0AA36I624_9DINO</name>
<dbReference type="GO" id="GO:0003755">
    <property type="term" value="F:peptidyl-prolyl cis-trans isomerase activity"/>
    <property type="evidence" value="ECO:0007669"/>
    <property type="project" value="InterPro"/>
</dbReference>
<keyword evidence="6" id="KW-1185">Reference proteome</keyword>
<evidence type="ECO:0000256" key="1">
    <source>
        <dbReference type="ARBA" id="ARBA00022574"/>
    </source>
</evidence>
<evidence type="ECO:0000256" key="2">
    <source>
        <dbReference type="ARBA" id="ARBA00022737"/>
    </source>
</evidence>
<dbReference type="PANTHER" id="PTHR44464:SF1">
    <property type="entry name" value="WD REPEAT-CONTAINING PROTEIN 17"/>
    <property type="match status" value="1"/>
</dbReference>
<dbReference type="InterPro" id="IPR057855">
    <property type="entry name" value="Beta-prop_WDR19_1st"/>
</dbReference>
<keyword evidence="1 3" id="KW-0853">WD repeat</keyword>
<dbReference type="PANTHER" id="PTHR44464">
    <property type="entry name" value="WD REPEAT-CONTAINING PROTEIN 17"/>
    <property type="match status" value="1"/>
</dbReference>
<evidence type="ECO:0000313" key="6">
    <source>
        <dbReference type="Proteomes" id="UP001178507"/>
    </source>
</evidence>
<dbReference type="EMBL" id="CAUJNA010000835">
    <property type="protein sequence ID" value="CAJ1381729.1"/>
    <property type="molecule type" value="Genomic_DNA"/>
</dbReference>
<dbReference type="PROSITE" id="PS50072">
    <property type="entry name" value="CSA_PPIASE_2"/>
    <property type="match status" value="1"/>
</dbReference>
<evidence type="ECO:0000256" key="3">
    <source>
        <dbReference type="PROSITE-ProRule" id="PRU00221"/>
    </source>
</evidence>
<dbReference type="InterPro" id="IPR002130">
    <property type="entry name" value="Cyclophilin-type_PPIase_dom"/>
</dbReference>
<protein>
    <recommendedName>
        <fullName evidence="4">PPIase cyclophilin-type domain-containing protein</fullName>
    </recommendedName>
</protein>
<dbReference type="SUPFAM" id="SSF50978">
    <property type="entry name" value="WD40 repeat-like"/>
    <property type="match status" value="1"/>
</dbReference>
<dbReference type="SUPFAM" id="SSF50891">
    <property type="entry name" value="Cyclophilin-like"/>
    <property type="match status" value="1"/>
</dbReference>
<dbReference type="Gene3D" id="2.130.10.10">
    <property type="entry name" value="YVTN repeat-like/Quinoprotein amine dehydrogenase"/>
    <property type="match status" value="2"/>
</dbReference>
<feature type="domain" description="PPIase cyclophilin-type" evidence="4">
    <location>
        <begin position="418"/>
        <end position="561"/>
    </location>
</feature>
<dbReference type="InterPro" id="IPR029000">
    <property type="entry name" value="Cyclophilin-like_dom_sf"/>
</dbReference>
<gene>
    <name evidence="5" type="ORF">EVOR1521_LOCUS9323</name>
</gene>
<proteinExistence type="predicted"/>
<dbReference type="Pfam" id="PF23389">
    <property type="entry name" value="Beta-prop_WDR19_1st"/>
    <property type="match status" value="1"/>
</dbReference>
<dbReference type="InterPro" id="IPR036322">
    <property type="entry name" value="WD40_repeat_dom_sf"/>
</dbReference>
<dbReference type="PROSITE" id="PS50082">
    <property type="entry name" value="WD_REPEATS_2"/>
    <property type="match status" value="1"/>
</dbReference>
<dbReference type="InterPro" id="IPR001680">
    <property type="entry name" value="WD40_rpt"/>
</dbReference>
<comment type="caution">
    <text evidence="5">The sequence shown here is derived from an EMBL/GenBank/DDBJ whole genome shotgun (WGS) entry which is preliminary data.</text>
</comment>
<dbReference type="Gene3D" id="2.40.100.10">
    <property type="entry name" value="Cyclophilin-like"/>
    <property type="match status" value="1"/>
</dbReference>
<organism evidence="5 6">
    <name type="scientific">Effrenium voratum</name>
    <dbReference type="NCBI Taxonomy" id="2562239"/>
    <lineage>
        <taxon>Eukaryota</taxon>
        <taxon>Sar</taxon>
        <taxon>Alveolata</taxon>
        <taxon>Dinophyceae</taxon>
        <taxon>Suessiales</taxon>
        <taxon>Symbiodiniaceae</taxon>
        <taxon>Effrenium</taxon>
    </lineage>
</organism>
<dbReference type="Proteomes" id="UP001178507">
    <property type="component" value="Unassembled WGS sequence"/>
</dbReference>
<evidence type="ECO:0000313" key="5">
    <source>
        <dbReference type="EMBL" id="CAJ1381729.1"/>
    </source>
</evidence>
<feature type="repeat" description="WD" evidence="3">
    <location>
        <begin position="49"/>
        <end position="91"/>
    </location>
</feature>
<dbReference type="AlphaFoldDB" id="A0AA36I624"/>
<evidence type="ECO:0000259" key="4">
    <source>
        <dbReference type="PROSITE" id="PS50072"/>
    </source>
</evidence>
<accession>A0AA36I624</accession>
<keyword evidence="2" id="KW-0677">Repeat</keyword>